<comment type="caution">
    <text evidence="1">The sequence shown here is derived from an EMBL/GenBank/DDBJ whole genome shotgun (WGS) entry which is preliminary data.</text>
</comment>
<dbReference type="EMBL" id="JARKIE010000163">
    <property type="protein sequence ID" value="KAJ7673405.1"/>
    <property type="molecule type" value="Genomic_DNA"/>
</dbReference>
<evidence type="ECO:0000313" key="1">
    <source>
        <dbReference type="EMBL" id="KAJ7673405.1"/>
    </source>
</evidence>
<dbReference type="Proteomes" id="UP001221757">
    <property type="component" value="Unassembled WGS sequence"/>
</dbReference>
<sequence>MRTSAMVSIGVAPALYPNFYGLFYFRTTLPADAGRHDSALSLPQLGCLQSCFVRIFRTPGYLTVDAPALSCFTSPLFSEGAPRLRLTSAPTGLSRGRAPHLVHTHGTSAILSIDRGIMQESTRALCFTSDRTRQRGMRGCHELLALPHLHGCGELSTSVEFSSSPHRVYGACQAQHHLN</sequence>
<evidence type="ECO:0000313" key="2">
    <source>
        <dbReference type="Proteomes" id="UP001221757"/>
    </source>
</evidence>
<protein>
    <submittedName>
        <fullName evidence="1">Uncharacterized protein</fullName>
    </submittedName>
</protein>
<name>A0AAD7G6U3_MYCRO</name>
<dbReference type="AlphaFoldDB" id="A0AAD7G6U3"/>
<reference evidence="1" key="1">
    <citation type="submission" date="2023-03" db="EMBL/GenBank/DDBJ databases">
        <title>Massive genome expansion in bonnet fungi (Mycena s.s.) driven by repeated elements and novel gene families across ecological guilds.</title>
        <authorList>
            <consortium name="Lawrence Berkeley National Laboratory"/>
            <person name="Harder C.B."/>
            <person name="Miyauchi S."/>
            <person name="Viragh M."/>
            <person name="Kuo A."/>
            <person name="Thoen E."/>
            <person name="Andreopoulos B."/>
            <person name="Lu D."/>
            <person name="Skrede I."/>
            <person name="Drula E."/>
            <person name="Henrissat B."/>
            <person name="Morin E."/>
            <person name="Kohler A."/>
            <person name="Barry K."/>
            <person name="LaButti K."/>
            <person name="Morin E."/>
            <person name="Salamov A."/>
            <person name="Lipzen A."/>
            <person name="Mereny Z."/>
            <person name="Hegedus B."/>
            <person name="Baldrian P."/>
            <person name="Stursova M."/>
            <person name="Weitz H."/>
            <person name="Taylor A."/>
            <person name="Grigoriev I.V."/>
            <person name="Nagy L.G."/>
            <person name="Martin F."/>
            <person name="Kauserud H."/>
        </authorList>
    </citation>
    <scope>NUCLEOTIDE SEQUENCE</scope>
    <source>
        <strain evidence="1">CBHHK067</strain>
    </source>
</reference>
<accession>A0AAD7G6U3</accession>
<proteinExistence type="predicted"/>
<gene>
    <name evidence="1" type="ORF">B0H17DRAFT_172576</name>
</gene>
<organism evidence="1 2">
    <name type="scientific">Mycena rosella</name>
    <name type="common">Pink bonnet</name>
    <name type="synonym">Agaricus rosellus</name>
    <dbReference type="NCBI Taxonomy" id="1033263"/>
    <lineage>
        <taxon>Eukaryota</taxon>
        <taxon>Fungi</taxon>
        <taxon>Dikarya</taxon>
        <taxon>Basidiomycota</taxon>
        <taxon>Agaricomycotina</taxon>
        <taxon>Agaricomycetes</taxon>
        <taxon>Agaricomycetidae</taxon>
        <taxon>Agaricales</taxon>
        <taxon>Marasmiineae</taxon>
        <taxon>Mycenaceae</taxon>
        <taxon>Mycena</taxon>
    </lineage>
</organism>
<keyword evidence="2" id="KW-1185">Reference proteome</keyword>